<sequence>MKRTLYELFMECDWNVCRVPWRIYGENNKLICTNYSVETGDEFDDMQVRSYSYSKNKDYVRVYVK</sequence>
<name>A0A3R6ATP7_9FIRM</name>
<organism evidence="1 2">
    <name type="scientific">Roseburia intestinalis</name>
    <dbReference type="NCBI Taxonomy" id="166486"/>
    <lineage>
        <taxon>Bacteria</taxon>
        <taxon>Bacillati</taxon>
        <taxon>Bacillota</taxon>
        <taxon>Clostridia</taxon>
        <taxon>Lachnospirales</taxon>
        <taxon>Lachnospiraceae</taxon>
        <taxon>Roseburia</taxon>
    </lineage>
</organism>
<evidence type="ECO:0000313" key="1">
    <source>
        <dbReference type="EMBL" id="RHC11419.1"/>
    </source>
</evidence>
<comment type="caution">
    <text evidence="1">The sequence shown here is derived from an EMBL/GenBank/DDBJ whole genome shotgun (WGS) entry which is preliminary data.</text>
</comment>
<dbReference type="Proteomes" id="UP000283513">
    <property type="component" value="Unassembled WGS sequence"/>
</dbReference>
<dbReference type="AlphaFoldDB" id="A0A3R6ATP7"/>
<accession>A0A3R6ATP7</accession>
<gene>
    <name evidence="1" type="ORF">DW856_20160</name>
</gene>
<reference evidence="1 2" key="1">
    <citation type="submission" date="2018-08" db="EMBL/GenBank/DDBJ databases">
        <title>A genome reference for cultivated species of the human gut microbiota.</title>
        <authorList>
            <person name="Zou Y."/>
            <person name="Xue W."/>
            <person name="Luo G."/>
        </authorList>
    </citation>
    <scope>NUCLEOTIDE SEQUENCE [LARGE SCALE GENOMIC DNA]</scope>
    <source>
        <strain evidence="1 2">AM37-1AC</strain>
    </source>
</reference>
<dbReference type="EMBL" id="QSHO01000053">
    <property type="protein sequence ID" value="RHC11419.1"/>
    <property type="molecule type" value="Genomic_DNA"/>
</dbReference>
<dbReference type="RefSeq" id="WP_118599683.1">
    <property type="nucleotide sequence ID" value="NZ_QSHO01000053.1"/>
</dbReference>
<protein>
    <submittedName>
        <fullName evidence="1">Uncharacterized protein</fullName>
    </submittedName>
</protein>
<evidence type="ECO:0000313" key="2">
    <source>
        <dbReference type="Proteomes" id="UP000283513"/>
    </source>
</evidence>
<proteinExistence type="predicted"/>